<dbReference type="PANTHER" id="PTHR23517">
    <property type="entry name" value="RESISTANCE PROTEIN MDTM, PUTATIVE-RELATED-RELATED"/>
    <property type="match status" value="1"/>
</dbReference>
<evidence type="ECO:0000256" key="5">
    <source>
        <dbReference type="ARBA" id="ARBA00022989"/>
    </source>
</evidence>
<dbReference type="PANTHER" id="PTHR23517:SF2">
    <property type="entry name" value="MULTIDRUG RESISTANCE PROTEIN MDTH"/>
    <property type="match status" value="1"/>
</dbReference>
<evidence type="ECO:0000313" key="9">
    <source>
        <dbReference type="Proteomes" id="UP000262172"/>
    </source>
</evidence>
<feature type="transmembrane region" description="Helical" evidence="7">
    <location>
        <begin position="185"/>
        <end position="205"/>
    </location>
</feature>
<evidence type="ECO:0000256" key="7">
    <source>
        <dbReference type="SAM" id="Phobius"/>
    </source>
</evidence>
<evidence type="ECO:0000256" key="1">
    <source>
        <dbReference type="ARBA" id="ARBA00004651"/>
    </source>
</evidence>
<protein>
    <submittedName>
        <fullName evidence="8">MFS transporter</fullName>
    </submittedName>
</protein>
<dbReference type="InterPro" id="IPR036259">
    <property type="entry name" value="MFS_trans_sf"/>
</dbReference>
<keyword evidence="9" id="KW-1185">Reference proteome</keyword>
<dbReference type="GO" id="GO:0005886">
    <property type="term" value="C:plasma membrane"/>
    <property type="evidence" value="ECO:0007669"/>
    <property type="project" value="UniProtKB-SubCell"/>
</dbReference>
<evidence type="ECO:0000256" key="4">
    <source>
        <dbReference type="ARBA" id="ARBA00022692"/>
    </source>
</evidence>
<dbReference type="Gene3D" id="1.20.1250.20">
    <property type="entry name" value="MFS general substrate transporter like domains"/>
    <property type="match status" value="1"/>
</dbReference>
<evidence type="ECO:0000256" key="3">
    <source>
        <dbReference type="ARBA" id="ARBA00022475"/>
    </source>
</evidence>
<evidence type="ECO:0000256" key="2">
    <source>
        <dbReference type="ARBA" id="ARBA00022448"/>
    </source>
</evidence>
<feature type="transmembrane region" description="Helical" evidence="7">
    <location>
        <begin position="286"/>
        <end position="307"/>
    </location>
</feature>
<accession>A0A371NVT2</accession>
<keyword evidence="4 7" id="KW-0812">Transmembrane</keyword>
<dbReference type="Proteomes" id="UP000262172">
    <property type="component" value="Unassembled WGS sequence"/>
</dbReference>
<feature type="transmembrane region" description="Helical" evidence="7">
    <location>
        <begin position="385"/>
        <end position="404"/>
    </location>
</feature>
<organism evidence="8 9">
    <name type="scientific">Microbacterium bovistercoris</name>
    <dbReference type="NCBI Taxonomy" id="2293570"/>
    <lineage>
        <taxon>Bacteria</taxon>
        <taxon>Bacillati</taxon>
        <taxon>Actinomycetota</taxon>
        <taxon>Actinomycetes</taxon>
        <taxon>Micrococcales</taxon>
        <taxon>Microbacteriaceae</taxon>
        <taxon>Microbacterium</taxon>
    </lineage>
</organism>
<dbReference type="AlphaFoldDB" id="A0A371NVT2"/>
<dbReference type="OrthoDB" id="3865324at2"/>
<evidence type="ECO:0000313" key="8">
    <source>
        <dbReference type="EMBL" id="REJ06765.1"/>
    </source>
</evidence>
<feature type="transmembrane region" description="Helical" evidence="7">
    <location>
        <begin position="157"/>
        <end position="179"/>
    </location>
</feature>
<sequence length="446" mass="46279">MPGWRVTSAPDTAQKPSLRSRIVASLDEPVLRALVLSTVVSRVGRGVFFAVTVLFFTQILGLGAGEAAIVLAVSSGCGVIASFLGGWLADRWSARRLTFGFEALGGLLLAGYAFAGDFVTALVLASLSGFFDSMSHSARSAIIARGFAPDRRVHARAVLRTVTNLSIALGAGIGAIALALGTPEAYRAVIALAGLFCAAGSLPLLRLSPAVDAPPRPTTDTVRTVTGSINTAATAAAAEERKDWRRRSPWRDPRYLLLSALSAVFGMQFGVAELGVPLWITRDTNAPTVLVAVLVVVNTTLVVLFQVRASRGTHDVRVAGRVTMIAGWLMAASCVIYALAAGLPAWTAVVVLLVATITHTFAEILSQAGAWGLSFELADPVRAGAYQGVFGMGFSLGALGAPIVVNATAITFGFAGWVALGLIFLAAAAGIWLIARRAAASVPVAA</sequence>
<dbReference type="Pfam" id="PF07690">
    <property type="entry name" value="MFS_1"/>
    <property type="match status" value="1"/>
</dbReference>
<proteinExistence type="predicted"/>
<dbReference type="EMBL" id="QUAB01000032">
    <property type="protein sequence ID" value="REJ06765.1"/>
    <property type="molecule type" value="Genomic_DNA"/>
</dbReference>
<comment type="caution">
    <text evidence="8">The sequence shown here is derived from an EMBL/GenBank/DDBJ whole genome shotgun (WGS) entry which is preliminary data.</text>
</comment>
<comment type="subcellular location">
    <subcellularLocation>
        <location evidence="1">Cell membrane</location>
        <topology evidence="1">Multi-pass membrane protein</topology>
    </subcellularLocation>
</comment>
<feature type="transmembrane region" description="Helical" evidence="7">
    <location>
        <begin position="33"/>
        <end position="56"/>
    </location>
</feature>
<keyword evidence="5 7" id="KW-1133">Transmembrane helix</keyword>
<name>A0A371NVT2_9MICO</name>
<feature type="transmembrane region" description="Helical" evidence="7">
    <location>
        <begin position="68"/>
        <end position="89"/>
    </location>
</feature>
<evidence type="ECO:0000256" key="6">
    <source>
        <dbReference type="ARBA" id="ARBA00023136"/>
    </source>
</evidence>
<keyword evidence="6 7" id="KW-0472">Membrane</keyword>
<gene>
    <name evidence="8" type="ORF">DY023_05280</name>
</gene>
<keyword evidence="2" id="KW-0813">Transport</keyword>
<feature type="transmembrane region" description="Helical" evidence="7">
    <location>
        <begin position="109"/>
        <end position="131"/>
    </location>
</feature>
<dbReference type="SUPFAM" id="SSF103473">
    <property type="entry name" value="MFS general substrate transporter"/>
    <property type="match status" value="1"/>
</dbReference>
<dbReference type="InterPro" id="IPR050171">
    <property type="entry name" value="MFS_Transporters"/>
</dbReference>
<feature type="transmembrane region" description="Helical" evidence="7">
    <location>
        <begin position="410"/>
        <end position="435"/>
    </location>
</feature>
<reference evidence="8 9" key="1">
    <citation type="submission" date="2018-08" db="EMBL/GenBank/DDBJ databases">
        <title>Isolation, diversity and antifungal activity of Actinobacteria from cow dung.</title>
        <authorList>
            <person name="Ling L."/>
        </authorList>
    </citation>
    <scope>NUCLEOTIDE SEQUENCE [LARGE SCALE GENOMIC DNA]</scope>
    <source>
        <strain evidence="8 9">NEAU-LLE</strain>
    </source>
</reference>
<feature type="transmembrane region" description="Helical" evidence="7">
    <location>
        <begin position="319"/>
        <end position="339"/>
    </location>
</feature>
<keyword evidence="3" id="KW-1003">Cell membrane</keyword>
<feature type="transmembrane region" description="Helical" evidence="7">
    <location>
        <begin position="255"/>
        <end position="280"/>
    </location>
</feature>
<dbReference type="GO" id="GO:0022857">
    <property type="term" value="F:transmembrane transporter activity"/>
    <property type="evidence" value="ECO:0007669"/>
    <property type="project" value="InterPro"/>
</dbReference>
<dbReference type="InterPro" id="IPR011701">
    <property type="entry name" value="MFS"/>
</dbReference>